<keyword evidence="6 8" id="KW-0472">Membrane</keyword>
<feature type="domain" description="CNNM transmembrane" evidence="11">
    <location>
        <begin position="1"/>
        <end position="203"/>
    </location>
</feature>
<evidence type="ECO:0000256" key="7">
    <source>
        <dbReference type="PROSITE-ProRule" id="PRU00703"/>
    </source>
</evidence>
<protein>
    <submittedName>
        <fullName evidence="12">Hemolysin C</fullName>
    </submittedName>
</protein>
<evidence type="ECO:0000256" key="5">
    <source>
        <dbReference type="ARBA" id="ARBA00022989"/>
    </source>
</evidence>
<dbReference type="Pfam" id="PF00571">
    <property type="entry name" value="CBS"/>
    <property type="match status" value="1"/>
</dbReference>
<reference evidence="13" key="1">
    <citation type="submission" date="2019-10" db="EMBL/GenBank/DDBJ databases">
        <title>Complete genome sequence of Corynebacterium urogenitalis DSM 108747, isolated from the genital tract of a cow.</title>
        <authorList>
            <person name="Ruckert C."/>
            <person name="Ballas P."/>
            <person name="Wagener K."/>
            <person name="Drillich M."/>
            <person name="Kaempfer P."/>
            <person name="Busse H.-J."/>
            <person name="Ehling-Schulz M."/>
        </authorList>
    </citation>
    <scope>NUCLEOTIDE SEQUENCE [LARGE SCALE GENOMIC DNA]</scope>
    <source>
        <strain evidence="13">LMM 1652</strain>
    </source>
</reference>
<evidence type="ECO:0000256" key="6">
    <source>
        <dbReference type="ARBA" id="ARBA00023136"/>
    </source>
</evidence>
<dbReference type="PANTHER" id="PTHR43099">
    <property type="entry name" value="UPF0053 PROTEIN YRKA"/>
    <property type="match status" value="1"/>
</dbReference>
<dbReference type="PANTHER" id="PTHR43099:SF5">
    <property type="entry name" value="HLYC_CORC FAMILY TRANSPORTER"/>
    <property type="match status" value="1"/>
</dbReference>
<keyword evidence="3 8" id="KW-0812">Transmembrane</keyword>
<dbReference type="InterPro" id="IPR000644">
    <property type="entry name" value="CBS_dom"/>
</dbReference>
<evidence type="ECO:0000256" key="8">
    <source>
        <dbReference type="PROSITE-ProRule" id="PRU01193"/>
    </source>
</evidence>
<evidence type="ECO:0000313" key="13">
    <source>
        <dbReference type="Proteomes" id="UP000326711"/>
    </source>
</evidence>
<feature type="transmembrane region" description="Helical" evidence="9">
    <location>
        <begin position="6"/>
        <end position="29"/>
    </location>
</feature>
<dbReference type="Pfam" id="PF01595">
    <property type="entry name" value="CNNM"/>
    <property type="match status" value="1"/>
</dbReference>
<dbReference type="InterPro" id="IPR044751">
    <property type="entry name" value="Ion_transp-like_CBS"/>
</dbReference>
<dbReference type="PROSITE" id="PS51371">
    <property type="entry name" value="CBS"/>
    <property type="match status" value="1"/>
</dbReference>
<dbReference type="PROSITE" id="PS51846">
    <property type="entry name" value="CNNM"/>
    <property type="match status" value="1"/>
</dbReference>
<dbReference type="RefSeq" id="WP_151902685.1">
    <property type="nucleotide sequence ID" value="NZ_CP045032.1"/>
</dbReference>
<sequence>MSNDLWAVLFTVVLLALNAFFVGVEFALISSRRDRLENLIAAGKRSASKVLYATENLSIMLAGAQFGITLASVLLGKVGEPAIAHLIEKPFEAMGLPEQLLHPVGFAIALLIVTVLHIILGEMVPKNIALAGPETVATYLIRPHLLFVKITHPIMVFLNWIARITLHAFGVEQKDELDSSVSPSELASMIAESRSEGLIAPAEAARLSNALGSSRRTLEEVLIPMESVHSVRQSGDRLKVADVEAAVAETGYSRFPVTGSEGSWIGYIHVKDVLDDVVRVADPSVGGVTQQTGEADVRPLIQVKLNENFDVAMRSMRQTSSHIAAVIDDNGSVVGMITLEDIIEELVGTVRDWTHDD</sequence>
<dbReference type="AlphaFoldDB" id="A0A5J6Z5Q3"/>
<organism evidence="12 13">
    <name type="scientific">Corynebacterium urogenitale</name>
    <dbReference type="NCBI Taxonomy" id="2487892"/>
    <lineage>
        <taxon>Bacteria</taxon>
        <taxon>Bacillati</taxon>
        <taxon>Actinomycetota</taxon>
        <taxon>Actinomycetes</taxon>
        <taxon>Mycobacteriales</taxon>
        <taxon>Corynebacteriaceae</taxon>
        <taxon>Corynebacterium</taxon>
    </lineage>
</organism>
<dbReference type="OrthoDB" id="110231at2"/>
<keyword evidence="2" id="KW-1003">Cell membrane</keyword>
<evidence type="ECO:0000259" key="10">
    <source>
        <dbReference type="PROSITE" id="PS51371"/>
    </source>
</evidence>
<accession>A0A5J6Z5Q3</accession>
<dbReference type="InterPro" id="IPR002550">
    <property type="entry name" value="CNNM"/>
</dbReference>
<keyword evidence="7" id="KW-0129">CBS domain</keyword>
<name>A0A5J6Z5Q3_9CORY</name>
<proteinExistence type="predicted"/>
<feature type="transmembrane region" description="Helical" evidence="9">
    <location>
        <begin position="50"/>
        <end position="75"/>
    </location>
</feature>
<keyword evidence="13" id="KW-1185">Reference proteome</keyword>
<keyword evidence="4" id="KW-0677">Repeat</keyword>
<dbReference type="SMART" id="SM00116">
    <property type="entry name" value="CBS"/>
    <property type="match status" value="2"/>
</dbReference>
<keyword evidence="5 8" id="KW-1133">Transmembrane helix</keyword>
<dbReference type="CDD" id="cd04590">
    <property type="entry name" value="CBS_pair_CorC_HlyC_assoc"/>
    <property type="match status" value="1"/>
</dbReference>
<dbReference type="EMBL" id="CP045032">
    <property type="protein sequence ID" value="QFQ02304.1"/>
    <property type="molecule type" value="Genomic_DNA"/>
</dbReference>
<feature type="transmembrane region" description="Helical" evidence="9">
    <location>
        <begin position="100"/>
        <end position="120"/>
    </location>
</feature>
<evidence type="ECO:0000256" key="2">
    <source>
        <dbReference type="ARBA" id="ARBA00022475"/>
    </source>
</evidence>
<evidence type="ECO:0000313" key="12">
    <source>
        <dbReference type="EMBL" id="QFQ02304.1"/>
    </source>
</evidence>
<dbReference type="Proteomes" id="UP000326711">
    <property type="component" value="Chromosome"/>
</dbReference>
<evidence type="ECO:0000256" key="3">
    <source>
        <dbReference type="ARBA" id="ARBA00022692"/>
    </source>
</evidence>
<dbReference type="KEGG" id="cuo:CUROG_04650"/>
<dbReference type="InterPro" id="IPR046342">
    <property type="entry name" value="CBS_dom_sf"/>
</dbReference>
<gene>
    <name evidence="12" type="primary">tlyC1</name>
    <name evidence="12" type="ORF">CUROG_04650</name>
</gene>
<dbReference type="GO" id="GO:0005886">
    <property type="term" value="C:plasma membrane"/>
    <property type="evidence" value="ECO:0007669"/>
    <property type="project" value="UniProtKB-SubCell"/>
</dbReference>
<evidence type="ECO:0000256" key="1">
    <source>
        <dbReference type="ARBA" id="ARBA00004651"/>
    </source>
</evidence>
<feature type="domain" description="CBS" evidence="10">
    <location>
        <begin position="296"/>
        <end position="357"/>
    </location>
</feature>
<dbReference type="SUPFAM" id="SSF54631">
    <property type="entry name" value="CBS-domain pair"/>
    <property type="match status" value="1"/>
</dbReference>
<evidence type="ECO:0000256" key="9">
    <source>
        <dbReference type="SAM" id="Phobius"/>
    </source>
</evidence>
<evidence type="ECO:0000259" key="11">
    <source>
        <dbReference type="PROSITE" id="PS51846"/>
    </source>
</evidence>
<evidence type="ECO:0000256" key="4">
    <source>
        <dbReference type="ARBA" id="ARBA00022737"/>
    </source>
</evidence>
<dbReference type="InterPro" id="IPR051676">
    <property type="entry name" value="UPF0053_domain"/>
</dbReference>
<dbReference type="Gene3D" id="3.10.580.10">
    <property type="entry name" value="CBS-domain"/>
    <property type="match status" value="1"/>
</dbReference>
<comment type="subcellular location">
    <subcellularLocation>
        <location evidence="1">Cell membrane</location>
        <topology evidence="1">Multi-pass membrane protein</topology>
    </subcellularLocation>
</comment>